<keyword evidence="2" id="KW-1185">Reference proteome</keyword>
<dbReference type="PANTHER" id="PTHR48098:SF3">
    <property type="entry name" value="IRON(III) ENTEROBACTIN ESTERASE"/>
    <property type="match status" value="1"/>
</dbReference>
<proteinExistence type="predicted"/>
<dbReference type="EMBL" id="SMSJ01000072">
    <property type="protein sequence ID" value="TDH59299.1"/>
    <property type="molecule type" value="Genomic_DNA"/>
</dbReference>
<dbReference type="AlphaFoldDB" id="A0A4R5Q9T5"/>
<protein>
    <submittedName>
        <fullName evidence="1">Esterase</fullName>
    </submittedName>
</protein>
<evidence type="ECO:0000313" key="2">
    <source>
        <dbReference type="Proteomes" id="UP000295096"/>
    </source>
</evidence>
<dbReference type="InterPro" id="IPR000801">
    <property type="entry name" value="Esterase-like"/>
</dbReference>
<comment type="caution">
    <text evidence="1">The sequence shown here is derived from an EMBL/GenBank/DDBJ whole genome shotgun (WGS) entry which is preliminary data.</text>
</comment>
<accession>A0A4R5Q9T5</accession>
<evidence type="ECO:0000313" key="1">
    <source>
        <dbReference type="EMBL" id="TDH59299.1"/>
    </source>
</evidence>
<dbReference type="InterPro" id="IPR050583">
    <property type="entry name" value="Mycobacterial_A85_antigen"/>
</dbReference>
<organism evidence="1 2">
    <name type="scientific">Dankookia rubra</name>
    <dbReference type="NCBI Taxonomy" id="1442381"/>
    <lineage>
        <taxon>Bacteria</taxon>
        <taxon>Pseudomonadati</taxon>
        <taxon>Pseudomonadota</taxon>
        <taxon>Alphaproteobacteria</taxon>
        <taxon>Acetobacterales</taxon>
        <taxon>Roseomonadaceae</taxon>
        <taxon>Dankookia</taxon>
    </lineage>
</organism>
<dbReference type="Proteomes" id="UP000295096">
    <property type="component" value="Unassembled WGS sequence"/>
</dbReference>
<dbReference type="Pfam" id="PF00756">
    <property type="entry name" value="Esterase"/>
    <property type="match status" value="1"/>
</dbReference>
<gene>
    <name evidence="1" type="ORF">E2C06_28160</name>
</gene>
<dbReference type="OrthoDB" id="9775130at2"/>
<dbReference type="SUPFAM" id="SSF53474">
    <property type="entry name" value="alpha/beta-Hydrolases"/>
    <property type="match status" value="1"/>
</dbReference>
<dbReference type="InterPro" id="IPR029058">
    <property type="entry name" value="AB_hydrolase_fold"/>
</dbReference>
<name>A0A4R5Q9T5_9PROT</name>
<dbReference type="RefSeq" id="WP_133291909.1">
    <property type="nucleotide sequence ID" value="NZ_SMSJ01000072.1"/>
</dbReference>
<dbReference type="PANTHER" id="PTHR48098">
    <property type="entry name" value="ENTEROCHELIN ESTERASE-RELATED"/>
    <property type="match status" value="1"/>
</dbReference>
<reference evidence="1 2" key="1">
    <citation type="journal article" date="2016" name="J. Microbiol.">
        <title>Dankookia rubra gen. nov., sp. nov., an alphaproteobacterium isolated from sediment of a shallow stream.</title>
        <authorList>
            <person name="Kim W.H."/>
            <person name="Kim D.H."/>
            <person name="Kang K."/>
            <person name="Ahn T.Y."/>
        </authorList>
    </citation>
    <scope>NUCLEOTIDE SEQUENCE [LARGE SCALE GENOMIC DNA]</scope>
    <source>
        <strain evidence="1 2">JCM30602</strain>
    </source>
</reference>
<dbReference type="Gene3D" id="3.40.50.1820">
    <property type="entry name" value="alpha/beta hydrolase"/>
    <property type="match status" value="1"/>
</dbReference>
<sequence>MTRYLPGLQAGGAAAVPARTAVPMGGTTTVGTLASGNVAAVWGQDFLFALASEEPATIAIDGRAPVPMTRVAGTAYWYRLETLRIGATHTFTLFSGGRDVGTNSVAGYTPDSYPVPGATRGTLSEKRSITSRIYGGATADYWIYANADIDAARGAPLMVWQDGQNCVGVRDLINFRLQTVTDNLVHQKRIPPMVHLLIAPGTGGETRPLRFPGESQDNVMRSLQYDTVSDRYGRYLQEEVLPEVERTVKLRQDAYSRGVAGQSSGGICSFTLGWFQPDRFSRVHSTIGSFTGLQWLPEEHLEGGYILSNLVRREAKRNIRVWMSDGLNDIEVDSNGRQDLYVAGSWPLNNIQMANTLKTRGYDFHFRYGIATHSSAQGAMDLPESLSWLWRGYDPEKTTETFEQEEVERAKPIFRVQIANRDAW</sequence>